<dbReference type="Pfam" id="PF23663">
    <property type="entry name" value="Znf_SCAND3"/>
    <property type="match status" value="1"/>
</dbReference>
<proteinExistence type="predicted"/>
<sequence>MDRVEYDAKLHRLIEIESDHSIKRTPADYKLRGKFDILSVNIEGTTVQKLVKKGTQLRYVCKEVVVDEVIDKINTELDLADLAYSVCGVGSPSTSTDNALKKCVSCGKPYSGSHKCHKCNKFCHAIPPCSTPHSEEGYSASVTCHHCAKEAETNSQQEAAKENQMAQADRMLQRSARLLAPLKVCSSVMVPIPEVDRGRAEFPNVKGIVMEVTNEGMHKIGTEHGVLNNLYAANCVTPCREAFLSVENVPDKTVSLRTAVNSSAMGTGQGPFKPTFHYVGHKSVVTHGLVPFETLVFRFVTWDIKFDDKWKTTSKIVTVLNNADIIVLESKGK</sequence>
<dbReference type="InterPro" id="IPR057560">
    <property type="entry name" value="Znf_SCAND3"/>
</dbReference>
<evidence type="ECO:0000313" key="2">
    <source>
        <dbReference type="EMBL" id="KAI1692922.1"/>
    </source>
</evidence>
<keyword evidence="3" id="KW-1185">Reference proteome</keyword>
<gene>
    <name evidence="2" type="ORF">DdX_20949</name>
</gene>
<feature type="domain" description="SCAN" evidence="1">
    <location>
        <begin position="111"/>
        <end position="159"/>
    </location>
</feature>
<comment type="caution">
    <text evidence="2">The sequence shown here is derived from an EMBL/GenBank/DDBJ whole genome shotgun (WGS) entry which is preliminary data.</text>
</comment>
<dbReference type="AlphaFoldDB" id="A0AAD4MH72"/>
<evidence type="ECO:0000259" key="1">
    <source>
        <dbReference type="Pfam" id="PF23663"/>
    </source>
</evidence>
<dbReference type="EMBL" id="JAKKPZ010000696">
    <property type="protein sequence ID" value="KAI1692922.1"/>
    <property type="molecule type" value="Genomic_DNA"/>
</dbReference>
<accession>A0AAD4MH72</accession>
<name>A0AAD4MH72_9BILA</name>
<organism evidence="2 3">
    <name type="scientific">Ditylenchus destructor</name>
    <dbReference type="NCBI Taxonomy" id="166010"/>
    <lineage>
        <taxon>Eukaryota</taxon>
        <taxon>Metazoa</taxon>
        <taxon>Ecdysozoa</taxon>
        <taxon>Nematoda</taxon>
        <taxon>Chromadorea</taxon>
        <taxon>Rhabditida</taxon>
        <taxon>Tylenchina</taxon>
        <taxon>Tylenchomorpha</taxon>
        <taxon>Sphaerularioidea</taxon>
        <taxon>Anguinidae</taxon>
        <taxon>Anguininae</taxon>
        <taxon>Ditylenchus</taxon>
    </lineage>
</organism>
<reference evidence="2" key="1">
    <citation type="submission" date="2022-01" db="EMBL/GenBank/DDBJ databases">
        <title>Genome Sequence Resource for Two Populations of Ditylenchus destructor, the Migratory Endoparasitic Phytonematode.</title>
        <authorList>
            <person name="Zhang H."/>
            <person name="Lin R."/>
            <person name="Xie B."/>
        </authorList>
    </citation>
    <scope>NUCLEOTIDE SEQUENCE</scope>
    <source>
        <strain evidence="2">BazhouSP</strain>
    </source>
</reference>
<dbReference type="Proteomes" id="UP001201812">
    <property type="component" value="Unassembled WGS sequence"/>
</dbReference>
<evidence type="ECO:0000313" key="3">
    <source>
        <dbReference type="Proteomes" id="UP001201812"/>
    </source>
</evidence>
<protein>
    <recommendedName>
        <fullName evidence="1">SCAN domain-containing protein</fullName>
    </recommendedName>
</protein>